<keyword evidence="4" id="KW-1185">Reference proteome</keyword>
<dbReference type="Gene3D" id="3.40.1620.10">
    <property type="entry name" value="YefM-like domain"/>
    <property type="match status" value="1"/>
</dbReference>
<accession>A0A501PJ26</accession>
<dbReference type="AlphaFoldDB" id="A0A501PJ26"/>
<comment type="caution">
    <text evidence="3">The sequence shown here is derived from an EMBL/GenBank/DDBJ whole genome shotgun (WGS) entry which is preliminary data.</text>
</comment>
<dbReference type="Pfam" id="PF02604">
    <property type="entry name" value="PhdYeFM_antitox"/>
    <property type="match status" value="1"/>
</dbReference>
<sequence>MTTTVTASEFQKNFGQYKELAQREAVSVTNNGRESVVLLSAAEYKEFLKFKQSRYAYNGEVTDTFKSDVDAFMGEYSVVLDGLAK</sequence>
<dbReference type="RefSeq" id="WP_139940635.1">
    <property type="nucleotide sequence ID" value="NZ_JBHSYP010000027.1"/>
</dbReference>
<dbReference type="EMBL" id="VFIY01000008">
    <property type="protein sequence ID" value="TPD60225.1"/>
    <property type="molecule type" value="Genomic_DNA"/>
</dbReference>
<evidence type="ECO:0000256" key="1">
    <source>
        <dbReference type="ARBA" id="ARBA00009981"/>
    </source>
</evidence>
<dbReference type="NCBIfam" id="TIGR01552">
    <property type="entry name" value="phd_fam"/>
    <property type="match status" value="1"/>
</dbReference>
<dbReference type="InterPro" id="IPR036165">
    <property type="entry name" value="YefM-like_sf"/>
</dbReference>
<evidence type="ECO:0000313" key="4">
    <source>
        <dbReference type="Proteomes" id="UP000319148"/>
    </source>
</evidence>
<name>A0A501PJ26_9PROT</name>
<comment type="function">
    <text evidence="2">Antitoxin component of a type II toxin-antitoxin (TA) system.</text>
</comment>
<protein>
    <recommendedName>
        <fullName evidence="2">Antitoxin</fullName>
    </recommendedName>
</protein>
<gene>
    <name evidence="3" type="ORF">FIV46_09235</name>
</gene>
<dbReference type="OrthoDB" id="165038at2"/>
<organism evidence="3 4">
    <name type="scientific">Emcibacter nanhaiensis</name>
    <dbReference type="NCBI Taxonomy" id="1505037"/>
    <lineage>
        <taxon>Bacteria</taxon>
        <taxon>Pseudomonadati</taxon>
        <taxon>Pseudomonadota</taxon>
        <taxon>Alphaproteobacteria</taxon>
        <taxon>Emcibacterales</taxon>
        <taxon>Emcibacteraceae</taxon>
        <taxon>Emcibacter</taxon>
    </lineage>
</organism>
<reference evidence="4" key="1">
    <citation type="submission" date="2019-06" db="EMBL/GenBank/DDBJ databases">
        <title>The complete genome of Emcibacter congregatus ZYLT.</title>
        <authorList>
            <person name="Zhao Z."/>
        </authorList>
    </citation>
    <scope>NUCLEOTIDE SEQUENCE [LARGE SCALE GENOMIC DNA]</scope>
    <source>
        <strain evidence="4">MCCC 1A06723</strain>
    </source>
</reference>
<comment type="similarity">
    <text evidence="1 2">Belongs to the phD/YefM antitoxin family.</text>
</comment>
<dbReference type="Proteomes" id="UP000319148">
    <property type="component" value="Unassembled WGS sequence"/>
</dbReference>
<evidence type="ECO:0000313" key="3">
    <source>
        <dbReference type="EMBL" id="TPD60225.1"/>
    </source>
</evidence>
<evidence type="ECO:0000256" key="2">
    <source>
        <dbReference type="RuleBase" id="RU362080"/>
    </source>
</evidence>
<dbReference type="InterPro" id="IPR006442">
    <property type="entry name" value="Antitoxin_Phd/YefM"/>
</dbReference>
<dbReference type="SUPFAM" id="SSF143120">
    <property type="entry name" value="YefM-like"/>
    <property type="match status" value="1"/>
</dbReference>
<proteinExistence type="inferred from homology"/>